<protein>
    <submittedName>
        <fullName evidence="3">Type VI secretion system protein TssA</fullName>
    </submittedName>
</protein>
<feature type="region of interest" description="Disordered" evidence="1">
    <location>
        <begin position="1"/>
        <end position="20"/>
    </location>
</feature>
<organism evidence="3 4">
    <name type="scientific">Seohaeicola nanhaiensis</name>
    <dbReference type="NCBI Taxonomy" id="1387282"/>
    <lineage>
        <taxon>Bacteria</taxon>
        <taxon>Pseudomonadati</taxon>
        <taxon>Pseudomonadota</taxon>
        <taxon>Alphaproteobacteria</taxon>
        <taxon>Rhodobacterales</taxon>
        <taxon>Roseobacteraceae</taxon>
        <taxon>Seohaeicola</taxon>
    </lineage>
</organism>
<evidence type="ECO:0000313" key="3">
    <source>
        <dbReference type="EMBL" id="MFC4669173.1"/>
    </source>
</evidence>
<keyword evidence="4" id="KW-1185">Reference proteome</keyword>
<feature type="region of interest" description="Disordered" evidence="1">
    <location>
        <begin position="251"/>
        <end position="273"/>
    </location>
</feature>
<feature type="region of interest" description="Disordered" evidence="1">
    <location>
        <begin position="28"/>
        <end position="51"/>
    </location>
</feature>
<sequence>MDPEVLLEPITEDSPSGENLEYDPVFVEMEQAAQPGEETQFDDPDDGGKEPDYGEVAVKALEIMGQSHDLRAAIYMADAALNTEGLSGFANATQVIRGYLEKYWETCFPELDADDDNDPTMRINAVQGLCGQPGGMAGPSAIYRSLRRVSLTDSRSFGGFSLRDIEIAEGHTPAPEGMDNPPDPTQISAAFRDTDPETLSTMLDDARRAMDNVRAVSAVFDDQTPGQGPDLDPTIRLLSTITKTLSKYAGGSTADSAVSDVSDEPEADGGAAPMAAAAGGAVGAIRSPADVGNALDRIIEYYRRYEPSSPIPLLLMRAKRLVSADFMTIMRDMAPDGIDNVNVIRGLGDE</sequence>
<comment type="caution">
    <text evidence="3">The sequence shown here is derived from an EMBL/GenBank/DDBJ whole genome shotgun (WGS) entry which is preliminary data.</text>
</comment>
<reference evidence="4" key="1">
    <citation type="journal article" date="2019" name="Int. J. Syst. Evol. Microbiol.">
        <title>The Global Catalogue of Microorganisms (GCM) 10K type strain sequencing project: providing services to taxonomists for standard genome sequencing and annotation.</title>
        <authorList>
            <consortium name="The Broad Institute Genomics Platform"/>
            <consortium name="The Broad Institute Genome Sequencing Center for Infectious Disease"/>
            <person name="Wu L."/>
            <person name="Ma J."/>
        </authorList>
    </citation>
    <scope>NUCLEOTIDE SEQUENCE [LARGE SCALE GENOMIC DNA]</scope>
    <source>
        <strain evidence="4">CGMCC 4.7283</strain>
    </source>
</reference>
<feature type="domain" description="ImpA N-terminal" evidence="2">
    <location>
        <begin position="7"/>
        <end position="130"/>
    </location>
</feature>
<evidence type="ECO:0000256" key="1">
    <source>
        <dbReference type="SAM" id="MobiDB-lite"/>
    </source>
</evidence>
<evidence type="ECO:0000313" key="4">
    <source>
        <dbReference type="Proteomes" id="UP001595973"/>
    </source>
</evidence>
<dbReference type="InterPro" id="IPR010657">
    <property type="entry name" value="ImpA_N"/>
</dbReference>
<dbReference type="RefSeq" id="WP_380717583.1">
    <property type="nucleotide sequence ID" value="NZ_JBHSGI010000009.1"/>
</dbReference>
<name>A0ABV9KGW6_9RHOB</name>
<dbReference type="Pfam" id="PF06812">
    <property type="entry name" value="ImpA_N"/>
    <property type="match status" value="1"/>
</dbReference>
<dbReference type="PANTHER" id="PTHR37951">
    <property type="entry name" value="CYTOPLASMIC PROTEIN-RELATED"/>
    <property type="match status" value="1"/>
</dbReference>
<gene>
    <name evidence="3" type="primary">tssA</name>
    <name evidence="3" type="ORF">ACFO5X_11455</name>
</gene>
<accession>A0ABV9KGW6</accession>
<dbReference type="Proteomes" id="UP001595973">
    <property type="component" value="Unassembled WGS sequence"/>
</dbReference>
<dbReference type="EMBL" id="JBHSGI010000009">
    <property type="protein sequence ID" value="MFC4669173.1"/>
    <property type="molecule type" value="Genomic_DNA"/>
</dbReference>
<dbReference type="PANTHER" id="PTHR37951:SF1">
    <property type="entry name" value="TYPE VI SECRETION SYSTEM COMPONENT TSSA1"/>
    <property type="match status" value="1"/>
</dbReference>
<evidence type="ECO:0000259" key="2">
    <source>
        <dbReference type="Pfam" id="PF06812"/>
    </source>
</evidence>
<dbReference type="NCBIfam" id="TIGR03363">
    <property type="entry name" value="VI_chp_8"/>
    <property type="match status" value="1"/>
</dbReference>
<dbReference type="InterPro" id="IPR017740">
    <property type="entry name" value="TssA-like"/>
</dbReference>
<proteinExistence type="predicted"/>